<dbReference type="RefSeq" id="XP_029234018.1">
    <property type="nucleotide sequence ID" value="XM_029386145.1"/>
</dbReference>
<organism evidence="2 3">
    <name type="scientific">Trypanosoma rangeli</name>
    <dbReference type="NCBI Taxonomy" id="5698"/>
    <lineage>
        <taxon>Eukaryota</taxon>
        <taxon>Discoba</taxon>
        <taxon>Euglenozoa</taxon>
        <taxon>Kinetoplastea</taxon>
        <taxon>Metakinetoplastina</taxon>
        <taxon>Trypanosomatida</taxon>
        <taxon>Trypanosomatidae</taxon>
        <taxon>Trypanosoma</taxon>
        <taxon>Herpetosoma</taxon>
    </lineage>
</organism>
<gene>
    <name evidence="2" type="ORF">TraAM80_09465</name>
</gene>
<comment type="caution">
    <text evidence="2">The sequence shown here is derived from an EMBL/GenBank/DDBJ whole genome shotgun (WGS) entry which is preliminary data.</text>
</comment>
<keyword evidence="3" id="KW-1185">Reference proteome</keyword>
<name>A0A422MVJ6_TRYRA</name>
<feature type="region of interest" description="Disordered" evidence="1">
    <location>
        <begin position="1"/>
        <end position="52"/>
    </location>
</feature>
<dbReference type="AlphaFoldDB" id="A0A422MVJ6"/>
<feature type="compositionally biased region" description="Low complexity" evidence="1">
    <location>
        <begin position="17"/>
        <end position="32"/>
    </location>
</feature>
<evidence type="ECO:0000313" key="3">
    <source>
        <dbReference type="Proteomes" id="UP000283634"/>
    </source>
</evidence>
<feature type="compositionally biased region" description="Basic residues" evidence="1">
    <location>
        <begin position="75"/>
        <end position="85"/>
    </location>
</feature>
<sequence length="240" mass="25579">MESVPAGAGLRPRSCGAASTARHTSASRSNAAPPRQRILHRAGSELSRAPSASSPACAQVFSQCSPRRGAVLLSLRRRGRPRPCRARGSTGYRRGHVGPTPRPGASAQASCPLPHHNGRMSGRAHEFHPSRTRRRSRIGSFVSGGFARMRAAATRSLACHRDATHRWGARSHRLWRGLEPETARRLAAAPSQPRTFPGGLLLGVVGAGFRRGKDLCLRTSIPPVEGRNAGPEAKGGTLPL</sequence>
<evidence type="ECO:0000256" key="1">
    <source>
        <dbReference type="SAM" id="MobiDB-lite"/>
    </source>
</evidence>
<reference evidence="2 3" key="1">
    <citation type="journal article" date="2018" name="BMC Genomics">
        <title>Genomic comparison of Trypanosoma conorhini and Trypanosoma rangeli to Trypanosoma cruzi strains of high and low virulence.</title>
        <authorList>
            <person name="Bradwell K.R."/>
            <person name="Koparde V.N."/>
            <person name="Matveyev A.V."/>
            <person name="Serrano M.G."/>
            <person name="Alves J.M."/>
            <person name="Parikh H."/>
            <person name="Huang B."/>
            <person name="Lee V."/>
            <person name="Espinosa-Alvarez O."/>
            <person name="Ortiz P.A."/>
            <person name="Costa-Martins A.G."/>
            <person name="Teixeira M.M."/>
            <person name="Buck G.A."/>
        </authorList>
    </citation>
    <scope>NUCLEOTIDE SEQUENCE [LARGE SCALE GENOMIC DNA]</scope>
    <source>
        <strain evidence="2 3">AM80</strain>
    </source>
</reference>
<protein>
    <submittedName>
        <fullName evidence="2">Uncharacterized protein</fullName>
    </submittedName>
</protein>
<dbReference type="Proteomes" id="UP000283634">
    <property type="component" value="Unassembled WGS sequence"/>
</dbReference>
<proteinExistence type="predicted"/>
<dbReference type="EMBL" id="MKGL01000587">
    <property type="protein sequence ID" value="RNE97227.1"/>
    <property type="molecule type" value="Genomic_DNA"/>
</dbReference>
<accession>A0A422MVJ6</accession>
<dbReference type="GeneID" id="40333398"/>
<evidence type="ECO:0000313" key="2">
    <source>
        <dbReference type="EMBL" id="RNE97227.1"/>
    </source>
</evidence>
<feature type="region of interest" description="Disordered" evidence="1">
    <location>
        <begin position="72"/>
        <end position="109"/>
    </location>
</feature>